<sequence>MARLFSRIQKVWQKALGACSFQSLRRAWDRWGFYVSLALALTLIGYGAVAIRNRPAREVAPVAAMQPALASPAPTATAAPMPLFQWPLSGEILMAHSPESAVYQPALGAFTAHEGVDIASRAGETVCAAADGTVVAFYASSQYGYVLEIAHVDGLVTRYGGLSATALAQSGERVRAGQAVATVGDVPCGESHLGPHLHFEMLENGCGEDPQDWLPSSAGA</sequence>
<accession>A0A9D1TCK4</accession>
<dbReference type="AlphaFoldDB" id="A0A9D1TCK4"/>
<dbReference type="EMBL" id="DVOT01000154">
    <property type="protein sequence ID" value="HIV28044.1"/>
    <property type="molecule type" value="Genomic_DNA"/>
</dbReference>
<dbReference type="SUPFAM" id="SSF51261">
    <property type="entry name" value="Duplicated hybrid motif"/>
    <property type="match status" value="1"/>
</dbReference>
<keyword evidence="1" id="KW-0472">Membrane</keyword>
<dbReference type="Proteomes" id="UP000886884">
    <property type="component" value="Unassembled WGS sequence"/>
</dbReference>
<keyword evidence="1" id="KW-0812">Transmembrane</keyword>
<comment type="caution">
    <text evidence="3">The sequence shown here is derived from an EMBL/GenBank/DDBJ whole genome shotgun (WGS) entry which is preliminary data.</text>
</comment>
<feature type="transmembrane region" description="Helical" evidence="1">
    <location>
        <begin position="31"/>
        <end position="51"/>
    </location>
</feature>
<evidence type="ECO:0000259" key="2">
    <source>
        <dbReference type="Pfam" id="PF01551"/>
    </source>
</evidence>
<dbReference type="Pfam" id="PF01551">
    <property type="entry name" value="Peptidase_M23"/>
    <property type="match status" value="1"/>
</dbReference>
<dbReference type="Gene3D" id="2.70.70.10">
    <property type="entry name" value="Glucose Permease (Domain IIA)"/>
    <property type="match status" value="1"/>
</dbReference>
<dbReference type="CDD" id="cd12797">
    <property type="entry name" value="M23_peptidase"/>
    <property type="match status" value="1"/>
</dbReference>
<reference evidence="3" key="2">
    <citation type="journal article" date="2021" name="PeerJ">
        <title>Extensive microbial diversity within the chicken gut microbiome revealed by metagenomics and culture.</title>
        <authorList>
            <person name="Gilroy R."/>
            <person name="Ravi A."/>
            <person name="Getino M."/>
            <person name="Pursley I."/>
            <person name="Horton D.L."/>
            <person name="Alikhan N.F."/>
            <person name="Baker D."/>
            <person name="Gharbi K."/>
            <person name="Hall N."/>
            <person name="Watson M."/>
            <person name="Adriaenssens E.M."/>
            <person name="Foster-Nyarko E."/>
            <person name="Jarju S."/>
            <person name="Secka A."/>
            <person name="Antonio M."/>
            <person name="Oren A."/>
            <person name="Chaudhuri R.R."/>
            <person name="La Ragione R."/>
            <person name="Hildebrand F."/>
            <person name="Pallen M.J."/>
        </authorList>
    </citation>
    <scope>NUCLEOTIDE SEQUENCE</scope>
    <source>
        <strain evidence="3">CHK183-6373</strain>
    </source>
</reference>
<keyword evidence="1" id="KW-1133">Transmembrane helix</keyword>
<evidence type="ECO:0000313" key="4">
    <source>
        <dbReference type="Proteomes" id="UP000886884"/>
    </source>
</evidence>
<evidence type="ECO:0000256" key="1">
    <source>
        <dbReference type="SAM" id="Phobius"/>
    </source>
</evidence>
<dbReference type="InterPro" id="IPR011055">
    <property type="entry name" value="Dup_hybrid_motif"/>
</dbReference>
<evidence type="ECO:0000313" key="3">
    <source>
        <dbReference type="EMBL" id="HIV28044.1"/>
    </source>
</evidence>
<reference evidence="3" key="1">
    <citation type="submission" date="2020-10" db="EMBL/GenBank/DDBJ databases">
        <authorList>
            <person name="Gilroy R."/>
        </authorList>
    </citation>
    <scope>NUCLEOTIDE SEQUENCE</scope>
    <source>
        <strain evidence="3">CHK183-6373</strain>
    </source>
</reference>
<organism evidence="3 4">
    <name type="scientific">Candidatus Ornithocaccomicrobium faecavium</name>
    <dbReference type="NCBI Taxonomy" id="2840890"/>
    <lineage>
        <taxon>Bacteria</taxon>
        <taxon>Bacillati</taxon>
        <taxon>Bacillota</taxon>
        <taxon>Clostridia</taxon>
        <taxon>Candidatus Ornithocaccomicrobium</taxon>
    </lineage>
</organism>
<proteinExistence type="predicted"/>
<dbReference type="GO" id="GO:0004222">
    <property type="term" value="F:metalloendopeptidase activity"/>
    <property type="evidence" value="ECO:0007669"/>
    <property type="project" value="TreeGrafter"/>
</dbReference>
<gene>
    <name evidence="3" type="ORF">IAA64_08745</name>
</gene>
<name>A0A9D1TCK4_9FIRM</name>
<feature type="domain" description="M23ase beta-sheet core" evidence="2">
    <location>
        <begin position="112"/>
        <end position="206"/>
    </location>
</feature>
<dbReference type="PANTHER" id="PTHR21666">
    <property type="entry name" value="PEPTIDASE-RELATED"/>
    <property type="match status" value="1"/>
</dbReference>
<dbReference type="InterPro" id="IPR050570">
    <property type="entry name" value="Cell_wall_metabolism_enzyme"/>
</dbReference>
<dbReference type="InterPro" id="IPR016047">
    <property type="entry name" value="M23ase_b-sheet_dom"/>
</dbReference>
<protein>
    <submittedName>
        <fullName evidence="3">M23 family metallopeptidase</fullName>
    </submittedName>
</protein>
<dbReference type="PANTHER" id="PTHR21666:SF270">
    <property type="entry name" value="MUREIN HYDROLASE ACTIVATOR ENVC"/>
    <property type="match status" value="1"/>
</dbReference>